<comment type="subcellular location">
    <subcellularLocation>
        <location evidence="1">Membrane</location>
        <topology evidence="1">Single-pass type I membrane protein</topology>
    </subcellularLocation>
</comment>
<evidence type="ECO:0000313" key="13">
    <source>
        <dbReference type="EMBL" id="KYO27186.1"/>
    </source>
</evidence>
<dbReference type="Proteomes" id="UP000050525">
    <property type="component" value="Unassembled WGS sequence"/>
</dbReference>
<evidence type="ECO:0000256" key="10">
    <source>
        <dbReference type="SAM" id="MobiDB-lite"/>
    </source>
</evidence>
<sequence>MGTVGNTMLWHLLLLLAVLPLRGSADHPDLLCYRRCNRCDLHCSWTATAPSGNATYRFKYCYHGIKNYCTAVEASTTHYTLPFRKLYLLKNFTAWAEMGSGDRTWRTRNITLQLENAIKLDPPPSKISFSKVNGTLRLQLPRAEERAGKAVVLRREVRHRQGKDTTWTLVECETQEDDDKESKDEAVTCDLGQTAALKLQIRHKTLHWSSTWSDWSQIILVPAELAERPRASYTLGRLGQSGRRNLTLQWQKASEEQGNVTYTVAVRMLTCGCGEPAAKITLQDVAELNLALSGAEYSISLSAANAAGRGPAWPLHIPPDLDTEISFLAVSAAGANTMVQWAAKANGTFYCIEKQLLGDDRRPADCIQKPFVETGTYTETGVLEPRRCYRIAIHGQGPGRSWATFAATYHFTGTATLDGLLHITVTEASASLQWQELPLARCPGALQKYVVCCAAERDNVTAYHEANASVTHFTLRGLQPGTSYRVGIQAVAAGAAGTCRPQHLFTTKELGSQLSAVKANLWFLAIFVGVPVSAALYHVTRKRAKSLLCPLLPKPGSSEAVKFPAPETSQAKPQPGFVEPSENIGPTELLVTELVWDKEVPEASAETRSLLHCTVADDPAGTLPAEEGRAGSEAELPFEYRQQELLPRMGEAQGDCAGGCGRISPGDEVLGCSQPPPAGDMALEAAWPPQPLVPLSLLLSDKPIIIKNGEGLELRHEEAALP</sequence>
<dbReference type="PANTHER" id="PTHR48423:SF1">
    <property type="entry name" value="INTERLEUKIN-27 RECEPTOR SUBUNIT ALPHA"/>
    <property type="match status" value="1"/>
</dbReference>
<evidence type="ECO:0000256" key="5">
    <source>
        <dbReference type="ARBA" id="ARBA00022737"/>
    </source>
</evidence>
<protein>
    <submittedName>
        <fullName evidence="13">Interleukin-12 receptor subunit beta-1</fullName>
    </submittedName>
</protein>
<evidence type="ECO:0000256" key="7">
    <source>
        <dbReference type="ARBA" id="ARBA00023136"/>
    </source>
</evidence>
<evidence type="ECO:0000256" key="11">
    <source>
        <dbReference type="SAM" id="SignalP"/>
    </source>
</evidence>
<feature type="signal peptide" evidence="11">
    <location>
        <begin position="1"/>
        <end position="25"/>
    </location>
</feature>
<dbReference type="CDD" id="cd00063">
    <property type="entry name" value="FN3"/>
    <property type="match status" value="1"/>
</dbReference>
<dbReference type="AlphaFoldDB" id="A0A151MRL7"/>
<evidence type="ECO:0000256" key="9">
    <source>
        <dbReference type="ARBA" id="ARBA00023180"/>
    </source>
</evidence>
<dbReference type="SUPFAM" id="SSF49265">
    <property type="entry name" value="Fibronectin type III"/>
    <property type="match status" value="1"/>
</dbReference>
<dbReference type="InterPro" id="IPR052672">
    <property type="entry name" value="Type1_Cytokine_Rcpt_Type2"/>
</dbReference>
<reference evidence="13 14" key="1">
    <citation type="journal article" date="2012" name="Genome Biol.">
        <title>Sequencing three crocodilian genomes to illuminate the evolution of archosaurs and amniotes.</title>
        <authorList>
            <person name="St John J.A."/>
            <person name="Braun E.L."/>
            <person name="Isberg S.R."/>
            <person name="Miles L.G."/>
            <person name="Chong A.Y."/>
            <person name="Gongora J."/>
            <person name="Dalzell P."/>
            <person name="Moran C."/>
            <person name="Bed'hom B."/>
            <person name="Abzhanov A."/>
            <person name="Burgess S.C."/>
            <person name="Cooksey A.M."/>
            <person name="Castoe T.A."/>
            <person name="Crawford N.G."/>
            <person name="Densmore L.D."/>
            <person name="Drew J.C."/>
            <person name="Edwards S.V."/>
            <person name="Faircloth B.C."/>
            <person name="Fujita M.K."/>
            <person name="Greenwold M.J."/>
            <person name="Hoffmann F.G."/>
            <person name="Howard J.M."/>
            <person name="Iguchi T."/>
            <person name="Janes D.E."/>
            <person name="Khan S.Y."/>
            <person name="Kohno S."/>
            <person name="de Koning A.J."/>
            <person name="Lance S.L."/>
            <person name="McCarthy F.M."/>
            <person name="McCormack J.E."/>
            <person name="Merchant M.E."/>
            <person name="Peterson D.G."/>
            <person name="Pollock D.D."/>
            <person name="Pourmand N."/>
            <person name="Raney B.J."/>
            <person name="Roessler K.A."/>
            <person name="Sanford J.R."/>
            <person name="Sawyer R.H."/>
            <person name="Schmidt C.J."/>
            <person name="Triplett E.W."/>
            <person name="Tuberville T.D."/>
            <person name="Venegas-Anaya M."/>
            <person name="Howard J.T."/>
            <person name="Jarvis E.D."/>
            <person name="Guillette L.J.Jr."/>
            <person name="Glenn T.C."/>
            <person name="Green R.E."/>
            <person name="Ray D.A."/>
        </authorList>
    </citation>
    <scope>NUCLEOTIDE SEQUENCE [LARGE SCALE GENOMIC DNA]</scope>
    <source>
        <strain evidence="13">KSC_2009_1</strain>
    </source>
</reference>
<keyword evidence="7" id="KW-0472">Membrane</keyword>
<keyword evidence="3" id="KW-0812">Transmembrane</keyword>
<keyword evidence="9" id="KW-0325">Glycoprotein</keyword>
<dbReference type="SMART" id="SM00060">
    <property type="entry name" value="FN3"/>
    <property type="match status" value="2"/>
</dbReference>
<dbReference type="InterPro" id="IPR013783">
    <property type="entry name" value="Ig-like_fold"/>
</dbReference>
<evidence type="ECO:0000256" key="2">
    <source>
        <dbReference type="ARBA" id="ARBA00008921"/>
    </source>
</evidence>
<keyword evidence="4 11" id="KW-0732">Signal</keyword>
<dbReference type="KEGG" id="amj:106737527"/>
<keyword evidence="6" id="KW-1133">Transmembrane helix</keyword>
<feature type="region of interest" description="Disordered" evidence="10">
    <location>
        <begin position="559"/>
        <end position="583"/>
    </location>
</feature>
<evidence type="ECO:0000256" key="3">
    <source>
        <dbReference type="ARBA" id="ARBA00022692"/>
    </source>
</evidence>
<evidence type="ECO:0000256" key="4">
    <source>
        <dbReference type="ARBA" id="ARBA00022729"/>
    </source>
</evidence>
<evidence type="ECO:0000259" key="12">
    <source>
        <dbReference type="PROSITE" id="PS50853"/>
    </source>
</evidence>
<feature type="chain" id="PRO_5007585397" evidence="11">
    <location>
        <begin position="26"/>
        <end position="722"/>
    </location>
</feature>
<dbReference type="InterPro" id="IPR036116">
    <property type="entry name" value="FN3_sf"/>
</dbReference>
<comment type="similarity">
    <text evidence="2">Belongs to the type I cytokine receptor family. Type 2 subfamily.</text>
</comment>
<dbReference type="EMBL" id="AKHW03005270">
    <property type="protein sequence ID" value="KYO27186.1"/>
    <property type="molecule type" value="Genomic_DNA"/>
</dbReference>
<name>A0A151MRL7_ALLMI</name>
<evidence type="ECO:0000313" key="14">
    <source>
        <dbReference type="Proteomes" id="UP000050525"/>
    </source>
</evidence>
<organism evidence="13 14">
    <name type="scientific">Alligator mississippiensis</name>
    <name type="common">American alligator</name>
    <dbReference type="NCBI Taxonomy" id="8496"/>
    <lineage>
        <taxon>Eukaryota</taxon>
        <taxon>Metazoa</taxon>
        <taxon>Chordata</taxon>
        <taxon>Craniata</taxon>
        <taxon>Vertebrata</taxon>
        <taxon>Euteleostomi</taxon>
        <taxon>Archelosauria</taxon>
        <taxon>Archosauria</taxon>
        <taxon>Crocodylia</taxon>
        <taxon>Alligatoridae</taxon>
        <taxon>Alligatorinae</taxon>
        <taxon>Alligator</taxon>
    </lineage>
</organism>
<dbReference type="PANTHER" id="PTHR48423">
    <property type="entry name" value="INTERLEUKIN-27 RECEPTOR SUBUNIT ALPHA"/>
    <property type="match status" value="1"/>
</dbReference>
<dbReference type="InterPro" id="IPR003961">
    <property type="entry name" value="FN3_dom"/>
</dbReference>
<keyword evidence="14" id="KW-1185">Reference proteome</keyword>
<evidence type="ECO:0000256" key="8">
    <source>
        <dbReference type="ARBA" id="ARBA00023170"/>
    </source>
</evidence>
<dbReference type="GO" id="GO:0005886">
    <property type="term" value="C:plasma membrane"/>
    <property type="evidence" value="ECO:0007669"/>
    <property type="project" value="UniProtKB-ARBA"/>
</dbReference>
<comment type="caution">
    <text evidence="13">The sequence shown here is derived from an EMBL/GenBank/DDBJ whole genome shotgun (WGS) entry which is preliminary data.</text>
</comment>
<keyword evidence="5" id="KW-0677">Repeat</keyword>
<accession>A0A151MRL7</accession>
<dbReference type="STRING" id="8496.A0A151MRL7"/>
<dbReference type="OrthoDB" id="8945484at2759"/>
<keyword evidence="8 13" id="KW-0675">Receptor</keyword>
<dbReference type="Pfam" id="PF00041">
    <property type="entry name" value="fn3"/>
    <property type="match status" value="1"/>
</dbReference>
<dbReference type="PROSITE" id="PS50853">
    <property type="entry name" value="FN3"/>
    <property type="match status" value="1"/>
</dbReference>
<dbReference type="Gene3D" id="2.60.40.10">
    <property type="entry name" value="Immunoglobulins"/>
    <property type="match status" value="3"/>
</dbReference>
<evidence type="ECO:0000256" key="6">
    <source>
        <dbReference type="ARBA" id="ARBA00022989"/>
    </source>
</evidence>
<gene>
    <name evidence="13" type="primary">IL12RB1</name>
    <name evidence="13" type="ORF">Y1Q_0019043</name>
</gene>
<feature type="domain" description="Fibronectin type-III" evidence="12">
    <location>
        <begin position="416"/>
        <end position="510"/>
    </location>
</feature>
<evidence type="ECO:0000256" key="1">
    <source>
        <dbReference type="ARBA" id="ARBA00004479"/>
    </source>
</evidence>
<proteinExistence type="inferred from homology"/>